<evidence type="ECO:0000313" key="3">
    <source>
        <dbReference type="Proteomes" id="UP001177023"/>
    </source>
</evidence>
<dbReference type="AlphaFoldDB" id="A0AA36D5J6"/>
<sequence length="217" mass="25771">MAGESDAERRRGRLKSVSPYANVFMRLRQVPLTICVMACLLFVHVYPSTSTSAQLDSTQNDLSGFHRMRLRAHRRRHRQKHGDKDHDELAELLEKKNTDNVERKRNPKNAETRERNEELCAVERETIELNNARFEYEPPFIEHVRCRIQAEYGRREREHMTQQTCVHGLLRCVQRYSERHVTRRARHSDTWEPYTITDVPTACECMWPADRYGHLEL</sequence>
<evidence type="ECO:0000256" key="1">
    <source>
        <dbReference type="SAM" id="MobiDB-lite"/>
    </source>
</evidence>
<comment type="caution">
    <text evidence="2">The sequence shown here is derived from an EMBL/GenBank/DDBJ whole genome shotgun (WGS) entry which is preliminary data.</text>
</comment>
<keyword evidence="3" id="KW-1185">Reference proteome</keyword>
<protein>
    <submittedName>
        <fullName evidence="2">Uncharacterized protein</fullName>
    </submittedName>
</protein>
<organism evidence="2 3">
    <name type="scientific">Mesorhabditis spiculigera</name>
    <dbReference type="NCBI Taxonomy" id="96644"/>
    <lineage>
        <taxon>Eukaryota</taxon>
        <taxon>Metazoa</taxon>
        <taxon>Ecdysozoa</taxon>
        <taxon>Nematoda</taxon>
        <taxon>Chromadorea</taxon>
        <taxon>Rhabditida</taxon>
        <taxon>Rhabditina</taxon>
        <taxon>Rhabditomorpha</taxon>
        <taxon>Rhabditoidea</taxon>
        <taxon>Rhabditidae</taxon>
        <taxon>Mesorhabditinae</taxon>
        <taxon>Mesorhabditis</taxon>
    </lineage>
</organism>
<dbReference type="Proteomes" id="UP001177023">
    <property type="component" value="Unassembled WGS sequence"/>
</dbReference>
<reference evidence="2" key="1">
    <citation type="submission" date="2023-06" db="EMBL/GenBank/DDBJ databases">
        <authorList>
            <person name="Delattre M."/>
        </authorList>
    </citation>
    <scope>NUCLEOTIDE SEQUENCE</scope>
    <source>
        <strain evidence="2">AF72</strain>
    </source>
</reference>
<feature type="region of interest" description="Disordered" evidence="1">
    <location>
        <begin position="92"/>
        <end position="116"/>
    </location>
</feature>
<dbReference type="EMBL" id="CATQJA010002662">
    <property type="protein sequence ID" value="CAJ0581111.1"/>
    <property type="molecule type" value="Genomic_DNA"/>
</dbReference>
<accession>A0AA36D5J6</accession>
<feature type="non-terminal residue" evidence="2">
    <location>
        <position position="217"/>
    </location>
</feature>
<gene>
    <name evidence="2" type="ORF">MSPICULIGERA_LOCUS19278</name>
</gene>
<proteinExistence type="predicted"/>
<evidence type="ECO:0000313" key="2">
    <source>
        <dbReference type="EMBL" id="CAJ0581111.1"/>
    </source>
</evidence>
<name>A0AA36D5J6_9BILA</name>